<keyword evidence="3" id="KW-1185">Reference proteome</keyword>
<feature type="region of interest" description="Disordered" evidence="1">
    <location>
        <begin position="354"/>
        <end position="377"/>
    </location>
</feature>
<feature type="region of interest" description="Disordered" evidence="1">
    <location>
        <begin position="394"/>
        <end position="457"/>
    </location>
</feature>
<dbReference type="InterPro" id="IPR029068">
    <property type="entry name" value="Glyas_Bleomycin-R_OHBP_Dase"/>
</dbReference>
<feature type="region of interest" description="Disordered" evidence="1">
    <location>
        <begin position="152"/>
        <end position="186"/>
    </location>
</feature>
<accession>A0A9W9CJB7</accession>
<evidence type="ECO:0000313" key="3">
    <source>
        <dbReference type="Proteomes" id="UP001140560"/>
    </source>
</evidence>
<dbReference type="EMBL" id="JAPEUY010000015">
    <property type="protein sequence ID" value="KAJ4365689.1"/>
    <property type="molecule type" value="Genomic_DNA"/>
</dbReference>
<dbReference type="OrthoDB" id="10249419at2759"/>
<feature type="compositionally biased region" description="Low complexity" evidence="1">
    <location>
        <begin position="441"/>
        <end position="450"/>
    </location>
</feature>
<comment type="caution">
    <text evidence="2">The sequence shown here is derived from an EMBL/GenBank/DDBJ whole genome shotgun (WGS) entry which is preliminary data.</text>
</comment>
<dbReference type="PANTHER" id="PTHR35006:SF3">
    <property type="entry name" value="GLYOXALASE FAMILY PROTEIN (AFU_ORTHOLOGUE AFUA_3G06020)"/>
    <property type="match status" value="1"/>
</dbReference>
<evidence type="ECO:0000256" key="1">
    <source>
        <dbReference type="SAM" id="MobiDB-lite"/>
    </source>
</evidence>
<dbReference type="Proteomes" id="UP001140560">
    <property type="component" value="Unassembled WGS sequence"/>
</dbReference>
<dbReference type="PANTHER" id="PTHR35006">
    <property type="entry name" value="GLYOXALASE FAMILY PROTEIN (AFU_ORTHOLOGUE AFUA_5G14830)"/>
    <property type="match status" value="1"/>
</dbReference>
<feature type="compositionally biased region" description="Basic and acidic residues" evidence="1">
    <location>
        <begin position="553"/>
        <end position="564"/>
    </location>
</feature>
<evidence type="ECO:0000313" key="2">
    <source>
        <dbReference type="EMBL" id="KAJ4365689.1"/>
    </source>
</evidence>
<feature type="compositionally biased region" description="Low complexity" evidence="1">
    <location>
        <begin position="152"/>
        <end position="165"/>
    </location>
</feature>
<name>A0A9W9CJB7_9PLEO</name>
<reference evidence="2" key="1">
    <citation type="submission" date="2022-10" db="EMBL/GenBank/DDBJ databases">
        <title>Tapping the CABI collections for fungal endophytes: first genome assemblies for Collariella, Neodidymelliopsis, Ascochyta clinopodiicola, Didymella pomorum, Didymosphaeria variabile, Neocosmospora piperis and Neocucurbitaria cava.</title>
        <authorList>
            <person name="Hill R."/>
        </authorList>
    </citation>
    <scope>NUCLEOTIDE SEQUENCE</scope>
    <source>
        <strain evidence="2">IMI 356814</strain>
    </source>
</reference>
<feature type="region of interest" description="Disordered" evidence="1">
    <location>
        <begin position="485"/>
        <end position="605"/>
    </location>
</feature>
<evidence type="ECO:0008006" key="4">
    <source>
        <dbReference type="Google" id="ProtNLM"/>
    </source>
</evidence>
<sequence>MPVSHIGLTSGNQIGLGIRDADFFLCQETPGVKAGAAHIAFTAPSTTAVRNFYTAALTAGGRPNGAPATRCEEDGHFNAAVLDFDGNSIEVVFRGEPDIRDDGTVIEHSRVITWQRTVAESYRDDRSVVSARTSASKPAATEVMSQAASVVSKAPSAASKPGSMARSVSEPITVPQTASTSDSGDRAAKKIIGTLLGAAAGAAVAYAMVRSEQDSAKKESDFSAFMEAKNTVKAAAGYLAQASSQPTQPMQDPQPTIETALPPQSVHRNIDAQSYHSNTPSRTGSIYAPRQIEAAPPSYYSPTQISVPRTRVAEPRAIEYVPAQSVAPSKAHSRLSVQRSMTNPEMLTLEKARSVASTLRPESVMSVSKPKSVAHSVAPSSLISSFVPDVTRRSSEGSVASHHSSRSRAKSSHTHASRHTSHSRSSRKEVDESSPSPPAPASRAPTNAPSKVASKAASLVGSILGRDAKSSASKNDDFIDDFEIEELTEDDMDTVVPSDSISNAGTSSRRSHRSHRSHKSKKHDDDESVVSKHSSTSKHSKRSHRSHKSRSHHTSEDSADEYEKRKRSSRPSVVSEPSDASTVKPIKSASKVGSRKDSVTSGQYDGLFDEVQYGSGSVATMPVRGITPSMISAAGKNKNKTVVNYNHAQRMRAFEAQ</sequence>
<feature type="compositionally biased region" description="Basic residues" evidence="1">
    <location>
        <begin position="535"/>
        <end position="552"/>
    </location>
</feature>
<feature type="compositionally biased region" description="Polar residues" evidence="1">
    <location>
        <begin position="497"/>
        <end position="506"/>
    </location>
</feature>
<proteinExistence type="predicted"/>
<dbReference type="AlphaFoldDB" id="A0A9W9CJB7"/>
<dbReference type="SUPFAM" id="SSF54593">
    <property type="entry name" value="Glyoxalase/Bleomycin resistance protein/Dihydroxybiphenyl dioxygenase"/>
    <property type="match status" value="1"/>
</dbReference>
<gene>
    <name evidence="2" type="ORF">N0V83_008309</name>
</gene>
<dbReference type="Gene3D" id="3.10.180.10">
    <property type="entry name" value="2,3-Dihydroxybiphenyl 1,2-Dioxygenase, domain 1"/>
    <property type="match status" value="1"/>
</dbReference>
<feature type="compositionally biased region" description="Basic residues" evidence="1">
    <location>
        <begin position="509"/>
        <end position="521"/>
    </location>
</feature>
<protein>
    <recommendedName>
        <fullName evidence="4">VOC domain-containing protein</fullName>
    </recommendedName>
</protein>
<feature type="compositionally biased region" description="Basic residues" evidence="1">
    <location>
        <begin position="403"/>
        <end position="425"/>
    </location>
</feature>
<organism evidence="2 3">
    <name type="scientific">Neocucurbitaria cava</name>
    <dbReference type="NCBI Taxonomy" id="798079"/>
    <lineage>
        <taxon>Eukaryota</taxon>
        <taxon>Fungi</taxon>
        <taxon>Dikarya</taxon>
        <taxon>Ascomycota</taxon>
        <taxon>Pezizomycotina</taxon>
        <taxon>Dothideomycetes</taxon>
        <taxon>Pleosporomycetidae</taxon>
        <taxon>Pleosporales</taxon>
        <taxon>Pleosporineae</taxon>
        <taxon>Cucurbitariaceae</taxon>
        <taxon>Neocucurbitaria</taxon>
    </lineage>
</organism>